<protein>
    <submittedName>
        <fullName evidence="1">Uncharacterized protein</fullName>
    </submittedName>
</protein>
<accession>A0AAV4CT23</accession>
<name>A0AAV4CT23_9GAST</name>
<organism evidence="1 2">
    <name type="scientific">Plakobranchus ocellatus</name>
    <dbReference type="NCBI Taxonomy" id="259542"/>
    <lineage>
        <taxon>Eukaryota</taxon>
        <taxon>Metazoa</taxon>
        <taxon>Spiralia</taxon>
        <taxon>Lophotrochozoa</taxon>
        <taxon>Mollusca</taxon>
        <taxon>Gastropoda</taxon>
        <taxon>Heterobranchia</taxon>
        <taxon>Euthyneura</taxon>
        <taxon>Panpulmonata</taxon>
        <taxon>Sacoglossa</taxon>
        <taxon>Placobranchoidea</taxon>
        <taxon>Plakobranchidae</taxon>
        <taxon>Plakobranchus</taxon>
    </lineage>
</organism>
<keyword evidence="2" id="KW-1185">Reference proteome</keyword>
<dbReference type="AlphaFoldDB" id="A0AAV4CT23"/>
<reference evidence="1 2" key="1">
    <citation type="journal article" date="2021" name="Elife">
        <title>Chloroplast acquisition without the gene transfer in kleptoplastic sea slugs, Plakobranchus ocellatus.</title>
        <authorList>
            <person name="Maeda T."/>
            <person name="Takahashi S."/>
            <person name="Yoshida T."/>
            <person name="Shimamura S."/>
            <person name="Takaki Y."/>
            <person name="Nagai Y."/>
            <person name="Toyoda A."/>
            <person name="Suzuki Y."/>
            <person name="Arimoto A."/>
            <person name="Ishii H."/>
            <person name="Satoh N."/>
            <person name="Nishiyama T."/>
            <person name="Hasebe M."/>
            <person name="Maruyama T."/>
            <person name="Minagawa J."/>
            <person name="Obokata J."/>
            <person name="Shigenobu S."/>
        </authorList>
    </citation>
    <scope>NUCLEOTIDE SEQUENCE [LARGE SCALE GENOMIC DNA]</scope>
</reference>
<dbReference type="Proteomes" id="UP000735302">
    <property type="component" value="Unassembled WGS sequence"/>
</dbReference>
<dbReference type="EMBL" id="BLXT01006951">
    <property type="protein sequence ID" value="GFO35005.1"/>
    <property type="molecule type" value="Genomic_DNA"/>
</dbReference>
<sequence length="97" mass="11627">MKYRISSLLSFSHWQYHEYVSQRKKNSFRKCPQLILLLPDISDSRKLLPTRYGDLMEYPGKVETKLPEKREVSVMQRSYGLSKEEMKDSRCRTRLPL</sequence>
<proteinExistence type="predicted"/>
<evidence type="ECO:0000313" key="2">
    <source>
        <dbReference type="Proteomes" id="UP000735302"/>
    </source>
</evidence>
<comment type="caution">
    <text evidence="1">The sequence shown here is derived from an EMBL/GenBank/DDBJ whole genome shotgun (WGS) entry which is preliminary data.</text>
</comment>
<gene>
    <name evidence="1" type="ORF">PoB_006151000</name>
</gene>
<evidence type="ECO:0000313" key="1">
    <source>
        <dbReference type="EMBL" id="GFO35005.1"/>
    </source>
</evidence>